<dbReference type="PANTHER" id="PTHR13710:SF105">
    <property type="entry name" value="ATP-DEPENDENT DNA HELICASE Q1"/>
    <property type="match status" value="1"/>
</dbReference>
<dbReference type="EMBL" id="HG966617">
    <property type="protein sequence ID" value="CDO60314.1"/>
    <property type="molecule type" value="Genomic_DNA"/>
</dbReference>
<organism evidence="21 22">
    <name type="scientific">Candidatus Phaeomarinibacter ectocarpi</name>
    <dbReference type="NCBI Taxonomy" id="1458461"/>
    <lineage>
        <taxon>Bacteria</taxon>
        <taxon>Pseudomonadati</taxon>
        <taxon>Pseudomonadota</taxon>
        <taxon>Alphaproteobacteria</taxon>
        <taxon>Hyphomicrobiales</taxon>
        <taxon>Parvibaculaceae</taxon>
        <taxon>Candidatus Phaeomarinibacter</taxon>
    </lineage>
</organism>
<dbReference type="InterPro" id="IPR027417">
    <property type="entry name" value="P-loop_NTPase"/>
</dbReference>
<dbReference type="Proteomes" id="UP000032160">
    <property type="component" value="Chromosome I"/>
</dbReference>
<dbReference type="Pfam" id="PF09382">
    <property type="entry name" value="RQC"/>
    <property type="match status" value="1"/>
</dbReference>
<dbReference type="SUPFAM" id="SSF52540">
    <property type="entry name" value="P-loop containing nucleoside triphosphate hydrolases"/>
    <property type="match status" value="2"/>
</dbReference>
<evidence type="ECO:0000259" key="18">
    <source>
        <dbReference type="PROSITE" id="PS50967"/>
    </source>
</evidence>
<dbReference type="FunFam" id="3.40.50.300:FF:000156">
    <property type="entry name" value="ATP-dependent DNA helicase recQ"/>
    <property type="match status" value="1"/>
</dbReference>
<dbReference type="InterPro" id="IPR004589">
    <property type="entry name" value="DNA_helicase_ATP-dep_RecQ"/>
</dbReference>
<dbReference type="GO" id="GO:0006281">
    <property type="term" value="P:DNA repair"/>
    <property type="evidence" value="ECO:0007669"/>
    <property type="project" value="UniProtKB-KW"/>
</dbReference>
<proteinExistence type="inferred from homology"/>
<dbReference type="KEGG" id="pect:BN1012_Phect2101"/>
<dbReference type="OrthoDB" id="9760034at2"/>
<dbReference type="GO" id="GO:0006310">
    <property type="term" value="P:DNA recombination"/>
    <property type="evidence" value="ECO:0007669"/>
    <property type="project" value="UniProtKB-UniRule"/>
</dbReference>
<dbReference type="HOGENOM" id="CLU_001103_14_3_5"/>
<keyword evidence="8 21" id="KW-0347">Helicase</keyword>
<dbReference type="GO" id="GO:0016787">
    <property type="term" value="F:hydrolase activity"/>
    <property type="evidence" value="ECO:0007669"/>
    <property type="project" value="UniProtKB-KW"/>
</dbReference>
<dbReference type="NCBIfam" id="TIGR00614">
    <property type="entry name" value="recQ_fam"/>
    <property type="match status" value="1"/>
</dbReference>
<keyword evidence="5" id="KW-0547">Nucleotide-binding</keyword>
<comment type="similarity">
    <text evidence="3">Belongs to the helicase family. RecQ subfamily.</text>
</comment>
<protein>
    <recommendedName>
        <fullName evidence="16">DNA helicase RecQ</fullName>
        <ecNumber evidence="16">5.6.2.4</ecNumber>
    </recommendedName>
</protein>
<dbReference type="GO" id="GO:0043590">
    <property type="term" value="C:bacterial nucleoid"/>
    <property type="evidence" value="ECO:0007669"/>
    <property type="project" value="TreeGrafter"/>
</dbReference>
<dbReference type="RefSeq" id="WP_043950540.1">
    <property type="nucleotide sequence ID" value="NZ_HG966617.1"/>
</dbReference>
<comment type="catalytic activity">
    <reaction evidence="15">
        <text>Couples ATP hydrolysis with the unwinding of duplex DNA by translocating in the 3'-5' direction.</text>
        <dbReference type="EC" id="5.6.2.4"/>
    </reaction>
</comment>
<dbReference type="FunFam" id="3.40.50.300:FF:001389">
    <property type="entry name" value="ATP-dependent DNA helicase RecQ"/>
    <property type="match status" value="1"/>
</dbReference>
<keyword evidence="22" id="KW-1185">Reference proteome</keyword>
<dbReference type="InterPro" id="IPR044876">
    <property type="entry name" value="HRDC_dom_sf"/>
</dbReference>
<dbReference type="InterPro" id="IPR018982">
    <property type="entry name" value="RQC_domain"/>
</dbReference>
<keyword evidence="13" id="KW-0234">DNA repair</keyword>
<dbReference type="InterPro" id="IPR001650">
    <property type="entry name" value="Helicase_C-like"/>
</dbReference>
<evidence type="ECO:0000256" key="12">
    <source>
        <dbReference type="ARBA" id="ARBA00023172"/>
    </source>
</evidence>
<evidence type="ECO:0000256" key="9">
    <source>
        <dbReference type="ARBA" id="ARBA00022833"/>
    </source>
</evidence>
<accession>X5MG13</accession>
<dbReference type="GO" id="GO:0003677">
    <property type="term" value="F:DNA binding"/>
    <property type="evidence" value="ECO:0007669"/>
    <property type="project" value="UniProtKB-KW"/>
</dbReference>
<keyword evidence="10" id="KW-0067">ATP-binding</keyword>
<dbReference type="GO" id="GO:0009378">
    <property type="term" value="F:four-way junction helicase activity"/>
    <property type="evidence" value="ECO:0007669"/>
    <property type="project" value="TreeGrafter"/>
</dbReference>
<dbReference type="SUPFAM" id="SSF47819">
    <property type="entry name" value="HRDC-like"/>
    <property type="match status" value="1"/>
</dbReference>
<evidence type="ECO:0000256" key="14">
    <source>
        <dbReference type="ARBA" id="ARBA00023235"/>
    </source>
</evidence>
<evidence type="ECO:0000259" key="19">
    <source>
        <dbReference type="PROSITE" id="PS51192"/>
    </source>
</evidence>
<dbReference type="PROSITE" id="PS50967">
    <property type="entry name" value="HRDC"/>
    <property type="match status" value="1"/>
</dbReference>
<dbReference type="Gene3D" id="1.10.150.80">
    <property type="entry name" value="HRDC domain"/>
    <property type="match status" value="1"/>
</dbReference>
<evidence type="ECO:0000313" key="22">
    <source>
        <dbReference type="Proteomes" id="UP000032160"/>
    </source>
</evidence>
<dbReference type="InterPro" id="IPR032284">
    <property type="entry name" value="RecQ_Zn-bd"/>
</dbReference>
<reference evidence="21 22" key="1">
    <citation type="journal article" date="2014" name="Front. Genet.">
        <title>Genome and metabolic network of "Candidatus Phaeomarinobacter ectocarpi" Ec32, a new candidate genus of Alphaproteobacteria frequently associated with brown algae.</title>
        <authorList>
            <person name="Dittami S.M."/>
            <person name="Barbeyron T."/>
            <person name="Boyen C."/>
            <person name="Cambefort J."/>
            <person name="Collet G."/>
            <person name="Delage L."/>
            <person name="Gobet A."/>
            <person name="Groisillier A."/>
            <person name="Leblanc C."/>
            <person name="Michel G."/>
            <person name="Scornet D."/>
            <person name="Siegel A."/>
            <person name="Tapia J.E."/>
            <person name="Tonon T."/>
        </authorList>
    </citation>
    <scope>NUCLEOTIDE SEQUENCE [LARGE SCALE GENOMIC DNA]</scope>
    <source>
        <strain evidence="21 22">Ec32</strain>
    </source>
</reference>
<dbReference type="GO" id="GO:0006260">
    <property type="term" value="P:DNA replication"/>
    <property type="evidence" value="ECO:0007669"/>
    <property type="project" value="InterPro"/>
</dbReference>
<dbReference type="GO" id="GO:0046872">
    <property type="term" value="F:metal ion binding"/>
    <property type="evidence" value="ECO:0007669"/>
    <property type="project" value="UniProtKB-KW"/>
</dbReference>
<evidence type="ECO:0000256" key="11">
    <source>
        <dbReference type="ARBA" id="ARBA00023125"/>
    </source>
</evidence>
<evidence type="ECO:0000256" key="6">
    <source>
        <dbReference type="ARBA" id="ARBA00022763"/>
    </source>
</evidence>
<dbReference type="PROSITE" id="PS51192">
    <property type="entry name" value="HELICASE_ATP_BIND_1"/>
    <property type="match status" value="1"/>
</dbReference>
<dbReference type="PANTHER" id="PTHR13710">
    <property type="entry name" value="DNA HELICASE RECQ FAMILY MEMBER"/>
    <property type="match status" value="1"/>
</dbReference>
<feature type="domain" description="Helicase C-terminal" evidence="20">
    <location>
        <begin position="216"/>
        <end position="366"/>
    </location>
</feature>
<dbReference type="SMART" id="SM00490">
    <property type="entry name" value="HELICc"/>
    <property type="match status" value="1"/>
</dbReference>
<keyword evidence="12" id="KW-0233">DNA recombination</keyword>
<feature type="region of interest" description="Disordered" evidence="17">
    <location>
        <begin position="499"/>
        <end position="536"/>
    </location>
</feature>
<dbReference type="Pfam" id="PF00271">
    <property type="entry name" value="Helicase_C"/>
    <property type="match status" value="1"/>
</dbReference>
<dbReference type="GO" id="GO:0030894">
    <property type="term" value="C:replisome"/>
    <property type="evidence" value="ECO:0007669"/>
    <property type="project" value="TreeGrafter"/>
</dbReference>
<dbReference type="AlphaFoldDB" id="X5MG13"/>
<gene>
    <name evidence="21" type="ORF">BN1012_Phect2101</name>
</gene>
<dbReference type="Pfam" id="PF00570">
    <property type="entry name" value="HRDC"/>
    <property type="match status" value="1"/>
</dbReference>
<evidence type="ECO:0000256" key="13">
    <source>
        <dbReference type="ARBA" id="ARBA00023204"/>
    </source>
</evidence>
<sequence length="609" mass="67087">MADARALLKTVFGFDDFRPGQEDIVASILGGQDVLAIMPTGAGKSLCYQLPALMRDGLTVVVSPLIALMRDQVAALQANGVEAGALTSNTDPYEAERIHQAIDDGVLKLLFMAPERLSIASGLLQRAGVSMLAIDEAHCVSQWGHDFRPDYLKIGALRDQLSAQLGHIQITAFTATADEETRGEIAAKLFTQEPDVFLGGFDRPNLFLAFEPKAQPKTQVADFVAQHPGEAGIVYCSSRAKTESFAEHLQSKGVEALAYHAGLDGETRQIRQDRFTREDGIVICATVAFGMGIDKPDVRFVVHADMPKSMESYYQEVGRAGRDGLPAATLTLYGIDDIKLRRLQIDDSDAPDDRKRADHQRLNALLALAEAPNCRRQVLLSFFGERDHGPCGHCDLCKSPVETYDGTQDAQKALSAMIRTGERFGLEHVIAVLRGEDTERVRTLRHDQLPTFGLGAHYDKHQWRDICRQMYALGLTSVDPQYGSWLVTEPGWAVLKQGETVALRHPPGPKERRQDRRRSSPKSKTPRKAKPPVDLSERDGELLMALKAKRTELARAQNVPAYVIFPDKTLVEMAMARPSSLDEMAEISGVGARKLEKFGAVFLEVVGQH</sequence>
<dbReference type="InterPro" id="IPR011545">
    <property type="entry name" value="DEAD/DEAH_box_helicase_dom"/>
</dbReference>
<comment type="cofactor">
    <cofactor evidence="1">
        <name>Mg(2+)</name>
        <dbReference type="ChEBI" id="CHEBI:18420"/>
    </cofactor>
</comment>
<evidence type="ECO:0000256" key="8">
    <source>
        <dbReference type="ARBA" id="ARBA00022806"/>
    </source>
</evidence>
<dbReference type="SMART" id="SM00341">
    <property type="entry name" value="HRDC"/>
    <property type="match status" value="1"/>
</dbReference>
<feature type="domain" description="HRDC" evidence="18">
    <location>
        <begin position="536"/>
        <end position="609"/>
    </location>
</feature>
<dbReference type="InterPro" id="IPR002121">
    <property type="entry name" value="HRDC_dom"/>
</dbReference>
<dbReference type="Pfam" id="PF00270">
    <property type="entry name" value="DEAD"/>
    <property type="match status" value="1"/>
</dbReference>
<dbReference type="GO" id="GO:0043138">
    <property type="term" value="F:3'-5' DNA helicase activity"/>
    <property type="evidence" value="ECO:0007669"/>
    <property type="project" value="UniProtKB-EC"/>
</dbReference>
<evidence type="ECO:0000256" key="16">
    <source>
        <dbReference type="NCBIfam" id="TIGR01389"/>
    </source>
</evidence>
<name>X5MG13_9HYPH</name>
<dbReference type="SMART" id="SM00487">
    <property type="entry name" value="DEXDc"/>
    <property type="match status" value="1"/>
</dbReference>
<dbReference type="CDD" id="cd17920">
    <property type="entry name" value="DEXHc_RecQ"/>
    <property type="match status" value="1"/>
</dbReference>
<dbReference type="Gene3D" id="1.10.10.10">
    <property type="entry name" value="Winged helix-like DNA-binding domain superfamily/Winged helix DNA-binding domain"/>
    <property type="match status" value="1"/>
</dbReference>
<dbReference type="Pfam" id="PF16124">
    <property type="entry name" value="RecQ_Zn_bind"/>
    <property type="match status" value="1"/>
</dbReference>
<dbReference type="PROSITE" id="PS51194">
    <property type="entry name" value="HELICASE_CTER"/>
    <property type="match status" value="1"/>
</dbReference>
<evidence type="ECO:0000256" key="17">
    <source>
        <dbReference type="SAM" id="MobiDB-lite"/>
    </source>
</evidence>
<evidence type="ECO:0000256" key="3">
    <source>
        <dbReference type="ARBA" id="ARBA00005446"/>
    </source>
</evidence>
<dbReference type="InterPro" id="IPR010997">
    <property type="entry name" value="HRDC-like_sf"/>
</dbReference>
<keyword evidence="6" id="KW-0227">DNA damage</keyword>
<dbReference type="InterPro" id="IPR014001">
    <property type="entry name" value="Helicase_ATP-bd"/>
</dbReference>
<dbReference type="GO" id="GO:0005524">
    <property type="term" value="F:ATP binding"/>
    <property type="evidence" value="ECO:0007669"/>
    <property type="project" value="UniProtKB-KW"/>
</dbReference>
<dbReference type="EC" id="5.6.2.4" evidence="16"/>
<dbReference type="InterPro" id="IPR006293">
    <property type="entry name" value="DNA_helicase_ATP-dep_RecQ_bac"/>
</dbReference>
<feature type="compositionally biased region" description="Basic and acidic residues" evidence="17">
    <location>
        <begin position="508"/>
        <end position="518"/>
    </location>
</feature>
<evidence type="ECO:0000256" key="5">
    <source>
        <dbReference type="ARBA" id="ARBA00022741"/>
    </source>
</evidence>
<evidence type="ECO:0000256" key="1">
    <source>
        <dbReference type="ARBA" id="ARBA00001946"/>
    </source>
</evidence>
<keyword evidence="14" id="KW-0413">Isomerase</keyword>
<feature type="domain" description="Helicase ATP-binding" evidence="19">
    <location>
        <begin position="25"/>
        <end position="195"/>
    </location>
</feature>
<dbReference type="PATRIC" id="fig|1458461.3.peg.2107"/>
<dbReference type="STRING" id="1458461.BN1012_Phect2101"/>
<dbReference type="GO" id="GO:0005737">
    <property type="term" value="C:cytoplasm"/>
    <property type="evidence" value="ECO:0007669"/>
    <property type="project" value="TreeGrafter"/>
</dbReference>
<evidence type="ECO:0000256" key="7">
    <source>
        <dbReference type="ARBA" id="ARBA00022801"/>
    </source>
</evidence>
<dbReference type="SMART" id="SM00956">
    <property type="entry name" value="RQC"/>
    <property type="match status" value="1"/>
</dbReference>
<keyword evidence="7" id="KW-0378">Hydrolase</keyword>
<dbReference type="NCBIfam" id="TIGR01389">
    <property type="entry name" value="recQ"/>
    <property type="match status" value="1"/>
</dbReference>
<keyword evidence="11" id="KW-0238">DNA-binding</keyword>
<evidence type="ECO:0000256" key="15">
    <source>
        <dbReference type="ARBA" id="ARBA00034617"/>
    </source>
</evidence>
<dbReference type="CDD" id="cd18794">
    <property type="entry name" value="SF2_C_RecQ"/>
    <property type="match status" value="1"/>
</dbReference>
<dbReference type="Gene3D" id="3.40.50.300">
    <property type="entry name" value="P-loop containing nucleotide triphosphate hydrolases"/>
    <property type="match status" value="2"/>
</dbReference>
<dbReference type="InterPro" id="IPR036388">
    <property type="entry name" value="WH-like_DNA-bd_sf"/>
</dbReference>
<evidence type="ECO:0000313" key="21">
    <source>
        <dbReference type="EMBL" id="CDO60314.1"/>
    </source>
</evidence>
<evidence type="ECO:0000256" key="10">
    <source>
        <dbReference type="ARBA" id="ARBA00022840"/>
    </source>
</evidence>
<evidence type="ECO:0000259" key="20">
    <source>
        <dbReference type="PROSITE" id="PS51194"/>
    </source>
</evidence>
<comment type="cofactor">
    <cofactor evidence="2">
        <name>Zn(2+)</name>
        <dbReference type="ChEBI" id="CHEBI:29105"/>
    </cofactor>
</comment>
<keyword evidence="9" id="KW-0862">Zinc</keyword>
<dbReference type="GO" id="GO:0009432">
    <property type="term" value="P:SOS response"/>
    <property type="evidence" value="ECO:0007669"/>
    <property type="project" value="UniProtKB-UniRule"/>
</dbReference>
<feature type="compositionally biased region" description="Basic residues" evidence="17">
    <location>
        <begin position="519"/>
        <end position="530"/>
    </location>
</feature>
<evidence type="ECO:0000256" key="2">
    <source>
        <dbReference type="ARBA" id="ARBA00001947"/>
    </source>
</evidence>
<evidence type="ECO:0000256" key="4">
    <source>
        <dbReference type="ARBA" id="ARBA00022723"/>
    </source>
</evidence>
<keyword evidence="4" id="KW-0479">Metal-binding</keyword>